<keyword evidence="3" id="KW-1185">Reference proteome</keyword>
<feature type="compositionally biased region" description="Polar residues" evidence="1">
    <location>
        <begin position="64"/>
        <end position="75"/>
    </location>
</feature>
<accession>A0A8J5RIU3</accession>
<evidence type="ECO:0000313" key="3">
    <source>
        <dbReference type="Proteomes" id="UP000729402"/>
    </source>
</evidence>
<reference evidence="2" key="1">
    <citation type="journal article" date="2021" name="bioRxiv">
        <title>Whole Genome Assembly and Annotation of Northern Wild Rice, Zizania palustris L., Supports a Whole Genome Duplication in the Zizania Genus.</title>
        <authorList>
            <person name="Haas M."/>
            <person name="Kono T."/>
            <person name="Macchietto M."/>
            <person name="Millas R."/>
            <person name="McGilp L."/>
            <person name="Shao M."/>
            <person name="Duquette J."/>
            <person name="Hirsch C.N."/>
            <person name="Kimball J."/>
        </authorList>
    </citation>
    <scope>NUCLEOTIDE SEQUENCE</scope>
    <source>
        <tissue evidence="2">Fresh leaf tissue</tissue>
    </source>
</reference>
<reference evidence="2" key="2">
    <citation type="submission" date="2021-02" db="EMBL/GenBank/DDBJ databases">
        <authorList>
            <person name="Kimball J.A."/>
            <person name="Haas M.W."/>
            <person name="Macchietto M."/>
            <person name="Kono T."/>
            <person name="Duquette J."/>
            <person name="Shao M."/>
        </authorList>
    </citation>
    <scope>NUCLEOTIDE SEQUENCE</scope>
    <source>
        <tissue evidence="2">Fresh leaf tissue</tissue>
    </source>
</reference>
<name>A0A8J5RIU3_ZIZPA</name>
<protein>
    <submittedName>
        <fullName evidence="2">Uncharacterized protein</fullName>
    </submittedName>
</protein>
<dbReference type="Proteomes" id="UP000729402">
    <property type="component" value="Unassembled WGS sequence"/>
</dbReference>
<comment type="caution">
    <text evidence="2">The sequence shown here is derived from an EMBL/GenBank/DDBJ whole genome shotgun (WGS) entry which is preliminary data.</text>
</comment>
<evidence type="ECO:0000313" key="2">
    <source>
        <dbReference type="EMBL" id="KAG8047587.1"/>
    </source>
</evidence>
<gene>
    <name evidence="2" type="ORF">GUJ93_ZPchr0008g12523</name>
</gene>
<organism evidence="2 3">
    <name type="scientific">Zizania palustris</name>
    <name type="common">Northern wild rice</name>
    <dbReference type="NCBI Taxonomy" id="103762"/>
    <lineage>
        <taxon>Eukaryota</taxon>
        <taxon>Viridiplantae</taxon>
        <taxon>Streptophyta</taxon>
        <taxon>Embryophyta</taxon>
        <taxon>Tracheophyta</taxon>
        <taxon>Spermatophyta</taxon>
        <taxon>Magnoliopsida</taxon>
        <taxon>Liliopsida</taxon>
        <taxon>Poales</taxon>
        <taxon>Poaceae</taxon>
        <taxon>BOP clade</taxon>
        <taxon>Oryzoideae</taxon>
        <taxon>Oryzeae</taxon>
        <taxon>Zizaniinae</taxon>
        <taxon>Zizania</taxon>
    </lineage>
</organism>
<feature type="region of interest" description="Disordered" evidence="1">
    <location>
        <begin position="31"/>
        <end position="77"/>
    </location>
</feature>
<proteinExistence type="predicted"/>
<evidence type="ECO:0000256" key="1">
    <source>
        <dbReference type="SAM" id="MobiDB-lite"/>
    </source>
</evidence>
<dbReference type="EMBL" id="JAAALK010000290">
    <property type="protein sequence ID" value="KAG8047587.1"/>
    <property type="molecule type" value="Genomic_DNA"/>
</dbReference>
<dbReference type="AlphaFoldDB" id="A0A8J5RIU3"/>
<sequence>MEACPNCHGPILPGHHCESVRQVKIVIDEMDSDESMLAESRRPAPSMGKHQASGSGTKLAAASDSGTKRSATSGSGCKLAAATGDNWHQAAPTDTKRHRLILKKCLMS</sequence>